<evidence type="ECO:0000313" key="2">
    <source>
        <dbReference type="Proteomes" id="UP000663722"/>
    </source>
</evidence>
<sequence>MFFSASGRETRVFPLSEKHHSGKKKPGFFSGQILKIYG</sequence>
<dbReference type="Proteomes" id="UP000663722">
    <property type="component" value="Chromosome"/>
</dbReference>
<protein>
    <submittedName>
        <fullName evidence="1">Uncharacterized protein</fullName>
    </submittedName>
</protein>
<keyword evidence="2" id="KW-1185">Reference proteome</keyword>
<organism evidence="1 2">
    <name type="scientific">Desulfonema magnum</name>
    <dbReference type="NCBI Taxonomy" id="45655"/>
    <lineage>
        <taxon>Bacteria</taxon>
        <taxon>Pseudomonadati</taxon>
        <taxon>Thermodesulfobacteriota</taxon>
        <taxon>Desulfobacteria</taxon>
        <taxon>Desulfobacterales</taxon>
        <taxon>Desulfococcaceae</taxon>
        <taxon>Desulfonema</taxon>
    </lineage>
</organism>
<dbReference type="EMBL" id="CP061800">
    <property type="protein sequence ID" value="QTA89663.1"/>
    <property type="molecule type" value="Genomic_DNA"/>
</dbReference>
<dbReference type="AlphaFoldDB" id="A0A975BQA8"/>
<reference evidence="1" key="1">
    <citation type="journal article" date="2021" name="Microb. Physiol.">
        <title>Proteogenomic Insights into the Physiology of Marine, Sulfate-Reducing, Filamentous Desulfonema limicola and Desulfonema magnum.</title>
        <authorList>
            <person name="Schnaars V."/>
            <person name="Wohlbrand L."/>
            <person name="Scheve S."/>
            <person name="Hinrichs C."/>
            <person name="Reinhardt R."/>
            <person name="Rabus R."/>
        </authorList>
    </citation>
    <scope>NUCLEOTIDE SEQUENCE</scope>
    <source>
        <strain evidence="1">4be13</strain>
    </source>
</reference>
<evidence type="ECO:0000313" key="1">
    <source>
        <dbReference type="EMBL" id="QTA89663.1"/>
    </source>
</evidence>
<name>A0A975BQA8_9BACT</name>
<accession>A0A975BQA8</accession>
<dbReference type="KEGG" id="dmm:dnm_057200"/>
<proteinExistence type="predicted"/>
<gene>
    <name evidence="1" type="ORF">dnm_057200</name>
</gene>